<feature type="compositionally biased region" description="Polar residues" evidence="1">
    <location>
        <begin position="1"/>
        <end position="15"/>
    </location>
</feature>
<proteinExistence type="predicted"/>
<feature type="compositionally biased region" description="Acidic residues" evidence="1">
    <location>
        <begin position="55"/>
        <end position="65"/>
    </location>
</feature>
<protein>
    <submittedName>
        <fullName evidence="2">Uncharacterized protein</fullName>
    </submittedName>
</protein>
<evidence type="ECO:0000313" key="2">
    <source>
        <dbReference type="EMBL" id="CAD0113749.1"/>
    </source>
</evidence>
<dbReference type="AlphaFoldDB" id="A0A9N8PW94"/>
<organism evidence="2 3">
    <name type="scientific">Aureobasidium uvarum</name>
    <dbReference type="NCBI Taxonomy" id="2773716"/>
    <lineage>
        <taxon>Eukaryota</taxon>
        <taxon>Fungi</taxon>
        <taxon>Dikarya</taxon>
        <taxon>Ascomycota</taxon>
        <taxon>Pezizomycotina</taxon>
        <taxon>Dothideomycetes</taxon>
        <taxon>Dothideomycetidae</taxon>
        <taxon>Dothideales</taxon>
        <taxon>Saccotheciaceae</taxon>
        <taxon>Aureobasidium</taxon>
    </lineage>
</organism>
<name>A0A9N8PW94_9PEZI</name>
<dbReference type="EMBL" id="CAINUL010000016">
    <property type="protein sequence ID" value="CAD0113749.1"/>
    <property type="molecule type" value="Genomic_DNA"/>
</dbReference>
<gene>
    <name evidence="2" type="ORF">AWRI4620_LOCUS8004</name>
</gene>
<dbReference type="OrthoDB" id="3909131at2759"/>
<reference evidence="2" key="1">
    <citation type="submission" date="2020-06" db="EMBL/GenBank/DDBJ databases">
        <authorList>
            <person name="Onetto C."/>
        </authorList>
    </citation>
    <scope>NUCLEOTIDE SEQUENCE</scope>
</reference>
<feature type="region of interest" description="Disordered" evidence="1">
    <location>
        <begin position="47"/>
        <end position="75"/>
    </location>
</feature>
<evidence type="ECO:0000313" key="3">
    <source>
        <dbReference type="Proteomes" id="UP000745764"/>
    </source>
</evidence>
<sequence>MEASTSTHENISNPPISHLATQDDAMKTATTSEKPVKRIIPEKIAEVGGWKAEPEGEVADEEDNADMATDGAKSG</sequence>
<feature type="region of interest" description="Disordered" evidence="1">
    <location>
        <begin position="1"/>
        <end position="35"/>
    </location>
</feature>
<evidence type="ECO:0000256" key="1">
    <source>
        <dbReference type="SAM" id="MobiDB-lite"/>
    </source>
</evidence>
<comment type="caution">
    <text evidence="2">The sequence shown here is derived from an EMBL/GenBank/DDBJ whole genome shotgun (WGS) entry which is preliminary data.</text>
</comment>
<dbReference type="Proteomes" id="UP000745764">
    <property type="component" value="Unassembled WGS sequence"/>
</dbReference>
<accession>A0A9N8PW94</accession>
<keyword evidence="3" id="KW-1185">Reference proteome</keyword>